<dbReference type="PANTHER" id="PTHR10366:SF660">
    <property type="entry name" value="NAD(P)-BINDING ROSSMANN-FOLD SUPERFAMILY PROTEIN"/>
    <property type="match status" value="1"/>
</dbReference>
<dbReference type="InterPro" id="IPR001509">
    <property type="entry name" value="Epimerase_deHydtase"/>
</dbReference>
<evidence type="ECO:0000256" key="1">
    <source>
        <dbReference type="ARBA" id="ARBA00023002"/>
    </source>
</evidence>
<dbReference type="AlphaFoldDB" id="A0A1D6F7R8"/>
<dbReference type="Gene3D" id="3.40.50.720">
    <property type="entry name" value="NAD(P)-binding Rossmann-like Domain"/>
    <property type="match status" value="1"/>
</dbReference>
<dbReference type="SUPFAM" id="SSF51735">
    <property type="entry name" value="NAD(P)-binding Rossmann-fold domains"/>
    <property type="match status" value="1"/>
</dbReference>
<dbReference type="EMBL" id="CM007648">
    <property type="protein sequence ID" value="ONM27269.1"/>
    <property type="molecule type" value="Genomic_DNA"/>
</dbReference>
<evidence type="ECO:0000313" key="3">
    <source>
        <dbReference type="EMBL" id="ONM27269.1"/>
    </source>
</evidence>
<reference evidence="3" key="1">
    <citation type="submission" date="2015-12" db="EMBL/GenBank/DDBJ databases">
        <title>Update maize B73 reference genome by single molecule sequencing technologies.</title>
        <authorList>
            <consortium name="Maize Genome Sequencing Project"/>
            <person name="Ware D."/>
        </authorList>
    </citation>
    <scope>NUCLEOTIDE SEQUENCE [LARGE SCALE GENOMIC DNA]</scope>
    <source>
        <tissue evidence="3">Seedling</tissue>
    </source>
</reference>
<dbReference type="GO" id="GO:0016491">
    <property type="term" value="F:oxidoreductase activity"/>
    <property type="evidence" value="ECO:0007669"/>
    <property type="project" value="UniProtKB-KW"/>
</dbReference>
<sequence length="217" mass="24684">MLIIQSNADSNFFVVALCYIYHTLWSNTMMCTTFQREMLGPAVTGTINALKAASAANARRVVVVSSMVAVEINPKDWPKDKIKDENCWSDKEFCRNEENWYFVAKISSEEAALEYAKQTRLDVVTVNPAVVFGPLLQPTLNTSCQFLVYFLKGGSDRMRDKLWHIVDVRDTANALLLVYETPQASDRHICAPHFISARDLLELLKTMYPDDYPFISK</sequence>
<dbReference type="STRING" id="4577.A0A1D6F7R8"/>
<evidence type="ECO:0000259" key="2">
    <source>
        <dbReference type="Pfam" id="PF01370"/>
    </source>
</evidence>
<name>A0A1D6F7R8_MAIZE</name>
<protein>
    <submittedName>
        <fullName evidence="3">Dihydroflavonol-4-reductase</fullName>
    </submittedName>
</protein>
<gene>
    <name evidence="3" type="ORF">ZEAMMB73_Zm00001d007644</name>
</gene>
<dbReference type="InParanoid" id="A0A1D6F7R8"/>
<organism evidence="3">
    <name type="scientific">Zea mays</name>
    <name type="common">Maize</name>
    <dbReference type="NCBI Taxonomy" id="4577"/>
    <lineage>
        <taxon>Eukaryota</taxon>
        <taxon>Viridiplantae</taxon>
        <taxon>Streptophyta</taxon>
        <taxon>Embryophyta</taxon>
        <taxon>Tracheophyta</taxon>
        <taxon>Spermatophyta</taxon>
        <taxon>Magnoliopsida</taxon>
        <taxon>Liliopsida</taxon>
        <taxon>Poales</taxon>
        <taxon>Poaceae</taxon>
        <taxon>PACMAD clade</taxon>
        <taxon>Panicoideae</taxon>
        <taxon>Andropogonodae</taxon>
        <taxon>Andropogoneae</taxon>
        <taxon>Tripsacinae</taxon>
        <taxon>Zea</taxon>
    </lineage>
</organism>
<proteinExistence type="predicted"/>
<accession>A0A1D6F7R8</accession>
<dbReference type="ExpressionAtlas" id="A0A1D6F7R8">
    <property type="expression patterns" value="baseline and differential"/>
</dbReference>
<dbReference type="InterPro" id="IPR050425">
    <property type="entry name" value="NAD(P)_dehydrat-like"/>
</dbReference>
<dbReference type="PaxDb" id="4577-GRMZM2G001401_P02"/>
<feature type="domain" description="NAD-dependent epimerase/dehydratase" evidence="2">
    <location>
        <begin position="42"/>
        <end position="186"/>
    </location>
</feature>
<dbReference type="PANTHER" id="PTHR10366">
    <property type="entry name" value="NAD DEPENDENT EPIMERASE/DEHYDRATASE"/>
    <property type="match status" value="1"/>
</dbReference>
<dbReference type="SMR" id="A0A1D6F7R8"/>
<dbReference type="OMA" id="ICMAHTI"/>
<keyword evidence="1" id="KW-0560">Oxidoreductase</keyword>
<dbReference type="Pfam" id="PF01370">
    <property type="entry name" value="Epimerase"/>
    <property type="match status" value="1"/>
</dbReference>
<dbReference type="InterPro" id="IPR036291">
    <property type="entry name" value="NAD(P)-bd_dom_sf"/>
</dbReference>